<evidence type="ECO:0000313" key="2">
    <source>
        <dbReference type="EMBL" id="KRK81029.1"/>
    </source>
</evidence>
<dbReference type="EMBL" id="AZDZ01000002">
    <property type="protein sequence ID" value="KRK81029.1"/>
    <property type="molecule type" value="Genomic_DNA"/>
</dbReference>
<feature type="region of interest" description="Disordered" evidence="1">
    <location>
        <begin position="156"/>
        <end position="192"/>
    </location>
</feature>
<dbReference type="PATRIC" id="fig|1423775.4.peg.1195"/>
<comment type="caution">
    <text evidence="2">The sequence shown here is derived from an EMBL/GenBank/DDBJ whole genome shotgun (WGS) entry which is preliminary data.</text>
</comment>
<evidence type="ECO:0000256" key="1">
    <source>
        <dbReference type="SAM" id="MobiDB-lite"/>
    </source>
</evidence>
<dbReference type="Gene3D" id="3.90.930.1">
    <property type="match status" value="1"/>
</dbReference>
<evidence type="ECO:0000313" key="3">
    <source>
        <dbReference type="Proteomes" id="UP000051248"/>
    </source>
</evidence>
<feature type="compositionally biased region" description="Polar residues" evidence="1">
    <location>
        <begin position="12"/>
        <end position="23"/>
    </location>
</feature>
<dbReference type="Gene3D" id="1.10.287.1490">
    <property type="match status" value="1"/>
</dbReference>
<protein>
    <submittedName>
        <fullName evidence="2">Uncharacterized protein</fullName>
    </submittedName>
</protein>
<dbReference type="STRING" id="1423775.FD03_GL001165"/>
<dbReference type="Proteomes" id="UP000051248">
    <property type="component" value="Unassembled WGS sequence"/>
</dbReference>
<name>A0A0R1KBT7_9LACO</name>
<reference evidence="2 3" key="1">
    <citation type="journal article" date="2015" name="Genome Announc.">
        <title>Expanding the biotechnology potential of lactobacilli through comparative genomics of 213 strains and associated genera.</title>
        <authorList>
            <person name="Sun Z."/>
            <person name="Harris H.M."/>
            <person name="McCann A."/>
            <person name="Guo C."/>
            <person name="Argimon S."/>
            <person name="Zhang W."/>
            <person name="Yang X."/>
            <person name="Jeffery I.B."/>
            <person name="Cooney J.C."/>
            <person name="Kagawa T.F."/>
            <person name="Liu W."/>
            <person name="Song Y."/>
            <person name="Salvetti E."/>
            <person name="Wrobel A."/>
            <person name="Rasinkangas P."/>
            <person name="Parkhill J."/>
            <person name="Rea M.C."/>
            <person name="O'Sullivan O."/>
            <person name="Ritari J."/>
            <person name="Douillard F.P."/>
            <person name="Paul Ross R."/>
            <person name="Yang R."/>
            <person name="Briner A.E."/>
            <person name="Felis G.E."/>
            <person name="de Vos W.M."/>
            <person name="Barrangou R."/>
            <person name="Klaenhammer T.R."/>
            <person name="Caufield P.W."/>
            <person name="Cui Y."/>
            <person name="Zhang H."/>
            <person name="O'Toole P.W."/>
        </authorList>
    </citation>
    <scope>NUCLEOTIDE SEQUENCE [LARGE SCALE GENOMIC DNA]</scope>
    <source>
        <strain evidence="2 3">DSM 19682</strain>
    </source>
</reference>
<organism evidence="2 3">
    <name type="scientific">Companilactobacillus nodensis DSM 19682 = JCM 14932 = NBRC 107160</name>
    <dbReference type="NCBI Taxonomy" id="1423775"/>
    <lineage>
        <taxon>Bacteria</taxon>
        <taxon>Bacillati</taxon>
        <taxon>Bacillota</taxon>
        <taxon>Bacilli</taxon>
        <taxon>Lactobacillales</taxon>
        <taxon>Lactobacillaceae</taxon>
        <taxon>Companilactobacillus</taxon>
    </lineage>
</organism>
<sequence>MLRKIDADPEKSAQSTDNASSHASQEKSAVDKNSQNTDQKNEVVEEKHEEKEQLPVTTHDKRVNIEEQMDQLSHHYAQLRNDLKTNLFSEKDAHETKKETLDNYLGTLKRDQKESNEKLADVKAQNDDAETERLAGVHADQKEQVALLDNFKSQQQELSDKISDNQSKLSNAKDELTKNEQAEANMSSSIKEEKDLQKMMVLMEEQKKSIDKLYKEREDIQATIDDIKATIDSLQTELDEANKNINDTSSNIDMLKSKANQIEDKIKNDRNYRIETKAGLERHLQSLADEREKIESELEEVNGNIDYLEKYIKDVFHSAYLVRDVYLDKDKDYYVTADAFETESQQRDVFDMIQFLEAKLQKPVTLVSSFYNNHLNELVDHNAKVAKVHIPNVVSLFDQLQASPNPTDKTVTIPENDGWVTRTDVKSHDTVIYDQSNTLLMTVEYDNTNDDKKIDRINYYKNEQVVKANIYNAAGQLSSVQNFNKEKVLTEQNFYRTDGSIVLTIIFEDNKPTSYQLFDKNGLLEHDFNSKAELITWWLESISPDTQYSKCYLCRKY</sequence>
<proteinExistence type="predicted"/>
<dbReference type="AlphaFoldDB" id="A0A0R1KBT7"/>
<accession>A0A0R1KBT7</accession>
<feature type="compositionally biased region" description="Basic and acidic residues" evidence="1">
    <location>
        <begin position="171"/>
        <end position="181"/>
    </location>
</feature>
<feature type="region of interest" description="Disordered" evidence="1">
    <location>
        <begin position="1"/>
        <end position="73"/>
    </location>
</feature>
<feature type="compositionally biased region" description="Basic and acidic residues" evidence="1">
    <location>
        <begin position="1"/>
        <end position="11"/>
    </location>
</feature>
<dbReference type="eggNOG" id="COG1196">
    <property type="taxonomic scope" value="Bacteria"/>
</dbReference>
<dbReference type="SUPFAM" id="SSF46579">
    <property type="entry name" value="Prefoldin"/>
    <property type="match status" value="1"/>
</dbReference>
<keyword evidence="3" id="KW-1185">Reference proteome</keyword>
<feature type="region of interest" description="Disordered" evidence="1">
    <location>
        <begin position="108"/>
        <end position="129"/>
    </location>
</feature>
<gene>
    <name evidence="2" type="ORF">FD03_GL001165</name>
</gene>
<feature type="compositionally biased region" description="Basic and acidic residues" evidence="1">
    <location>
        <begin position="39"/>
        <end position="65"/>
    </location>
</feature>